<dbReference type="EMBL" id="GBRH01251441">
    <property type="protein sequence ID" value="JAD46454.1"/>
    <property type="molecule type" value="Transcribed_RNA"/>
</dbReference>
<reference evidence="1" key="1">
    <citation type="submission" date="2014-09" db="EMBL/GenBank/DDBJ databases">
        <authorList>
            <person name="Magalhaes I.L.F."/>
            <person name="Oliveira U."/>
            <person name="Santos F.R."/>
            <person name="Vidigal T.H.D.A."/>
            <person name="Brescovit A.D."/>
            <person name="Santos A.J."/>
        </authorList>
    </citation>
    <scope>NUCLEOTIDE SEQUENCE</scope>
    <source>
        <tissue evidence="1">Shoot tissue taken approximately 20 cm above the soil surface</tissue>
    </source>
</reference>
<dbReference type="AlphaFoldDB" id="A0A0A9A473"/>
<name>A0A0A9A473_ARUDO</name>
<evidence type="ECO:0000313" key="1">
    <source>
        <dbReference type="EMBL" id="JAD46454.1"/>
    </source>
</evidence>
<proteinExistence type="predicted"/>
<reference evidence="1" key="2">
    <citation type="journal article" date="2015" name="Data Brief">
        <title>Shoot transcriptome of the giant reed, Arundo donax.</title>
        <authorList>
            <person name="Barrero R.A."/>
            <person name="Guerrero F.D."/>
            <person name="Moolhuijzen P."/>
            <person name="Goolsby J.A."/>
            <person name="Tidwell J."/>
            <person name="Bellgard S.E."/>
            <person name="Bellgard M.I."/>
        </authorList>
    </citation>
    <scope>NUCLEOTIDE SEQUENCE</scope>
    <source>
        <tissue evidence="1">Shoot tissue taken approximately 20 cm above the soil surface</tissue>
    </source>
</reference>
<organism evidence="1">
    <name type="scientific">Arundo donax</name>
    <name type="common">Giant reed</name>
    <name type="synonym">Donax arundinaceus</name>
    <dbReference type="NCBI Taxonomy" id="35708"/>
    <lineage>
        <taxon>Eukaryota</taxon>
        <taxon>Viridiplantae</taxon>
        <taxon>Streptophyta</taxon>
        <taxon>Embryophyta</taxon>
        <taxon>Tracheophyta</taxon>
        <taxon>Spermatophyta</taxon>
        <taxon>Magnoliopsida</taxon>
        <taxon>Liliopsida</taxon>
        <taxon>Poales</taxon>
        <taxon>Poaceae</taxon>
        <taxon>PACMAD clade</taxon>
        <taxon>Arundinoideae</taxon>
        <taxon>Arundineae</taxon>
        <taxon>Arundo</taxon>
    </lineage>
</organism>
<accession>A0A0A9A473</accession>
<protein>
    <submittedName>
        <fullName evidence="1">Uncharacterized protein</fullName>
    </submittedName>
</protein>
<sequence>MHSHSLLQCTKMRVCRQNTHKCPLNWLQTFMSLHIIVCIDCLIGKSILHITRNQRVPGHNISSRQAIKHPLGSINL</sequence>